<organism evidence="1 2">
    <name type="scientific">Ligilactobacillus acidipiscis DSM 15836</name>
    <dbReference type="NCBI Taxonomy" id="1423716"/>
    <lineage>
        <taxon>Bacteria</taxon>
        <taxon>Bacillati</taxon>
        <taxon>Bacillota</taxon>
        <taxon>Bacilli</taxon>
        <taxon>Lactobacillales</taxon>
        <taxon>Lactobacillaceae</taxon>
        <taxon>Ligilactobacillus</taxon>
    </lineage>
</organism>
<proteinExistence type="predicted"/>
<dbReference type="Proteomes" id="UP000051217">
    <property type="component" value="Unassembled WGS sequence"/>
</dbReference>
<evidence type="ECO:0008006" key="3">
    <source>
        <dbReference type="Google" id="ProtNLM"/>
    </source>
</evidence>
<name>A0ABR5PLF8_9LACO</name>
<protein>
    <recommendedName>
        <fullName evidence="3">IrrE N-terminal-like domain-containing protein</fullName>
    </recommendedName>
</protein>
<gene>
    <name evidence="1" type="ORF">FC65_GL000663</name>
</gene>
<evidence type="ECO:0000313" key="1">
    <source>
        <dbReference type="EMBL" id="KRM30325.1"/>
    </source>
</evidence>
<comment type="caution">
    <text evidence="1">The sequence shown here is derived from an EMBL/GenBank/DDBJ whole genome shotgun (WGS) entry which is preliminary data.</text>
</comment>
<evidence type="ECO:0000313" key="2">
    <source>
        <dbReference type="Proteomes" id="UP000051217"/>
    </source>
</evidence>
<sequence length="93" mass="10765">MNIKVGGIHYEIFEKEIVENDPNEYGVCVYADNHIEIKSGLSDERKTQTLIHELLHAIFFEAGYEDHDEKMVDQLSLVLNQVLKENDLAELFD</sequence>
<reference evidence="1 2" key="1">
    <citation type="journal article" date="2015" name="Genome Announc.">
        <title>Expanding the biotechnology potential of lactobacilli through comparative genomics of 213 strains and associated genera.</title>
        <authorList>
            <person name="Sun Z."/>
            <person name="Harris H.M."/>
            <person name="McCann A."/>
            <person name="Guo C."/>
            <person name="Argimon S."/>
            <person name="Zhang W."/>
            <person name="Yang X."/>
            <person name="Jeffery I.B."/>
            <person name="Cooney J.C."/>
            <person name="Kagawa T.F."/>
            <person name="Liu W."/>
            <person name="Song Y."/>
            <person name="Salvetti E."/>
            <person name="Wrobel A."/>
            <person name="Rasinkangas P."/>
            <person name="Parkhill J."/>
            <person name="Rea M.C."/>
            <person name="O'Sullivan O."/>
            <person name="Ritari J."/>
            <person name="Douillard F.P."/>
            <person name="Paul Ross R."/>
            <person name="Yang R."/>
            <person name="Briner A.E."/>
            <person name="Felis G.E."/>
            <person name="de Vos W.M."/>
            <person name="Barrangou R."/>
            <person name="Klaenhammer T.R."/>
            <person name="Caufield P.W."/>
            <person name="Cui Y."/>
            <person name="Zhang H."/>
            <person name="O'Toole P.W."/>
        </authorList>
    </citation>
    <scope>NUCLEOTIDE SEQUENCE [LARGE SCALE GENOMIC DNA]</scope>
    <source>
        <strain evidence="1 2">DSM 15836</strain>
    </source>
</reference>
<dbReference type="RefSeq" id="WP_056971451.1">
    <property type="nucleotide sequence ID" value="NZ_AZFI01000017.1"/>
</dbReference>
<dbReference type="EMBL" id="AZFI01000017">
    <property type="protein sequence ID" value="KRM30325.1"/>
    <property type="molecule type" value="Genomic_DNA"/>
</dbReference>
<accession>A0ABR5PLF8</accession>
<keyword evidence="2" id="KW-1185">Reference proteome</keyword>